<organism evidence="2 3">
    <name type="scientific">Natrarchaeobius chitinivorans</name>
    <dbReference type="NCBI Taxonomy" id="1679083"/>
    <lineage>
        <taxon>Archaea</taxon>
        <taxon>Methanobacteriati</taxon>
        <taxon>Methanobacteriota</taxon>
        <taxon>Stenosarchaea group</taxon>
        <taxon>Halobacteria</taxon>
        <taxon>Halobacteriales</taxon>
        <taxon>Natrialbaceae</taxon>
        <taxon>Natrarchaeobius</taxon>
    </lineage>
</organism>
<dbReference type="OrthoDB" id="214278at2157"/>
<dbReference type="AlphaFoldDB" id="A0A3N6M4J6"/>
<protein>
    <submittedName>
        <fullName evidence="2">Uncharacterized protein</fullName>
    </submittedName>
</protein>
<feature type="region of interest" description="Disordered" evidence="1">
    <location>
        <begin position="226"/>
        <end position="291"/>
    </location>
</feature>
<proteinExistence type="predicted"/>
<name>A0A3N6M4J6_NATCH</name>
<comment type="caution">
    <text evidence="2">The sequence shown here is derived from an EMBL/GenBank/DDBJ whole genome shotgun (WGS) entry which is preliminary data.</text>
</comment>
<accession>A0A3N6M4J6</accession>
<evidence type="ECO:0000313" key="3">
    <source>
        <dbReference type="Proteomes" id="UP000281431"/>
    </source>
</evidence>
<evidence type="ECO:0000256" key="1">
    <source>
        <dbReference type="SAM" id="MobiDB-lite"/>
    </source>
</evidence>
<sequence length="291" mass="32031">MSDESTTEGVDQLLEDAADALESLESTFQGVEDVTELDDGVLESALDDVEAIARLATETQELVETVDFGSLPEAVDGDELLSAIDAGEIPEALASEDEDLGDAVDFGRLLRAIDLLSAWDPTDLGSLWEETRELEEAVEDVGDGEFLGDDGELLGDEDGLVDEGRELLEDADLSETLGDIDVMEDPEAYQVAIQQGAIEGIDAFREALIETHVKFHRLYEFNREKMRRKDTSTNSRNPTAAATIPTERGDLGSGVRHSTVPRSVKLSTAPSRERLYGPRFRREREKRRNDD</sequence>
<dbReference type="Proteomes" id="UP000281431">
    <property type="component" value="Unassembled WGS sequence"/>
</dbReference>
<dbReference type="EMBL" id="REFZ01000015">
    <property type="protein sequence ID" value="RQG98453.1"/>
    <property type="molecule type" value="Genomic_DNA"/>
</dbReference>
<feature type="compositionally biased region" description="Basic and acidic residues" evidence="1">
    <location>
        <begin position="271"/>
        <end position="291"/>
    </location>
</feature>
<evidence type="ECO:0000313" key="2">
    <source>
        <dbReference type="EMBL" id="RQG98453.1"/>
    </source>
</evidence>
<keyword evidence="3" id="KW-1185">Reference proteome</keyword>
<reference evidence="2 3" key="1">
    <citation type="submission" date="2018-10" db="EMBL/GenBank/DDBJ databases">
        <title>Natrarchaeobius chitinivorans gen. nov., sp. nov., and Natrarchaeobius haloalkaliphilus sp. nov., alkaliphilic, chitin-utilizing haloarchaea from hypersaline alkaline lakes.</title>
        <authorList>
            <person name="Sorokin D.Y."/>
            <person name="Elcheninov A.G."/>
            <person name="Kostrikina N.A."/>
            <person name="Bale N.J."/>
            <person name="Sinninghe Damste J.S."/>
            <person name="Khijniak T.V."/>
            <person name="Kublanov I.V."/>
            <person name="Toshchakov S.V."/>
        </authorList>
    </citation>
    <scope>NUCLEOTIDE SEQUENCE [LARGE SCALE GENOMIC DNA]</scope>
    <source>
        <strain evidence="2 3">AArcht7</strain>
    </source>
</reference>
<gene>
    <name evidence="2" type="ORF">EA472_17705</name>
</gene>